<keyword evidence="2" id="KW-1185">Reference proteome</keyword>
<dbReference type="Proteomes" id="UP000007323">
    <property type="component" value="Segment"/>
</dbReference>
<reference evidence="1 2" key="1">
    <citation type="submission" date="2011-08" db="EMBL/GenBank/DDBJ databases">
        <authorList>
            <person name="Kim I.-G."/>
            <person name="Rhim S.-L."/>
        </authorList>
    </citation>
    <scope>NUCLEOTIDE SEQUENCE [LARGE SCALE GENOMIC DNA]</scope>
</reference>
<sequence>MAQRRNPEAQAQSFAARFPDNTPVWYYPIKGEDTRRATWIRGEPWILGHGEVVVKVKDVTGCVSIDHIEFREVRVEANATPEVAPAGPSERLAIYAYSASVSCPQHTARWDGTIERPRIKSHADFIEARQEIARDGMVADHMTIQIQHLSLVGYTRHTKRSEPAGQRATLKYTGEGNLYGWGFYDDAGNELDVRDGAIVTLPAAAPKAGE</sequence>
<organism evidence="1 2">
    <name type="scientific">Erwinia phage PEp14</name>
    <dbReference type="NCBI Taxonomy" id="1131315"/>
    <lineage>
        <taxon>Viruses</taxon>
        <taxon>Duplodnaviria</taxon>
        <taxon>Heunggongvirae</taxon>
        <taxon>Uroviricota</taxon>
        <taxon>Caudoviricetes</taxon>
        <taxon>Pavtokvirus</taxon>
        <taxon>Pavtokvirus PEp14</taxon>
    </lineage>
</organism>
<gene>
    <name evidence="1" type="ORF">PEp14_00039</name>
</gene>
<evidence type="ECO:0000313" key="1">
    <source>
        <dbReference type="EMBL" id="AEY69628.1"/>
    </source>
</evidence>
<evidence type="ECO:0000313" key="2">
    <source>
        <dbReference type="Proteomes" id="UP000007323"/>
    </source>
</evidence>
<accession>H2DE69</accession>
<dbReference type="GeneID" id="11605348"/>
<protein>
    <submittedName>
        <fullName evidence="1">Uncharacterized protein</fullName>
    </submittedName>
</protein>
<dbReference type="RefSeq" id="YP_005098443.1">
    <property type="nucleotide sequence ID" value="NC_016767.1"/>
</dbReference>
<proteinExistence type="predicted"/>
<dbReference type="KEGG" id="vg:11605348"/>
<dbReference type="EMBL" id="JN585957">
    <property type="protein sequence ID" value="AEY69628.1"/>
    <property type="molecule type" value="Genomic_DNA"/>
</dbReference>
<name>H2DE69_9CAUD</name>